<feature type="compositionally biased region" description="Low complexity" evidence="8">
    <location>
        <begin position="119"/>
        <end position="132"/>
    </location>
</feature>
<dbReference type="PANTHER" id="PTHR13578:SF19">
    <property type="entry name" value="POLYCOMB GROUP PROTEIN ASXL1"/>
    <property type="match status" value="1"/>
</dbReference>
<dbReference type="GO" id="GO:0003682">
    <property type="term" value="F:chromatin binding"/>
    <property type="evidence" value="ECO:0007669"/>
    <property type="project" value="TreeGrafter"/>
</dbReference>
<dbReference type="STRING" id="10181.G5BR12"/>
<evidence type="ECO:0000259" key="9">
    <source>
        <dbReference type="PROSITE" id="PS51913"/>
    </source>
</evidence>
<gene>
    <name evidence="11" type="ORF">GW7_07718</name>
</gene>
<keyword evidence="2" id="KW-0479">Metal-binding</keyword>
<evidence type="ECO:0000313" key="11">
    <source>
        <dbReference type="EMBL" id="EHB11723.1"/>
    </source>
</evidence>
<dbReference type="PROSITE" id="PS51916">
    <property type="entry name" value="DEUBAD"/>
    <property type="match status" value="1"/>
</dbReference>
<dbReference type="InterPro" id="IPR007759">
    <property type="entry name" value="Asxl_HARE-HTH"/>
</dbReference>
<comment type="subcellular location">
    <subcellularLocation>
        <location evidence="1">Nucleus</location>
    </subcellularLocation>
</comment>
<feature type="compositionally biased region" description="Polar residues" evidence="8">
    <location>
        <begin position="95"/>
        <end position="105"/>
    </location>
</feature>
<dbReference type="EMBL" id="JH171429">
    <property type="protein sequence ID" value="EHB11723.1"/>
    <property type="molecule type" value="Genomic_DNA"/>
</dbReference>
<keyword evidence="3" id="KW-0863">Zinc-finger</keyword>
<dbReference type="InterPro" id="IPR028020">
    <property type="entry name" value="ASX_DEUBAD_dom"/>
</dbReference>
<dbReference type="Pfam" id="PF13919">
    <property type="entry name" value="ASXH"/>
    <property type="match status" value="1"/>
</dbReference>
<keyword evidence="4" id="KW-0862">Zinc</keyword>
<dbReference type="GO" id="GO:0009887">
    <property type="term" value="P:animal organ morphogenesis"/>
    <property type="evidence" value="ECO:0007669"/>
    <property type="project" value="TreeGrafter"/>
</dbReference>
<accession>G5BR12</accession>
<dbReference type="PROSITE" id="PS51913">
    <property type="entry name" value="HTH_HARE"/>
    <property type="match status" value="1"/>
</dbReference>
<evidence type="ECO:0000256" key="5">
    <source>
        <dbReference type="ARBA" id="ARBA00023015"/>
    </source>
</evidence>
<organism evidence="11 12">
    <name type="scientific">Heterocephalus glaber</name>
    <name type="common">Naked mole rat</name>
    <dbReference type="NCBI Taxonomy" id="10181"/>
    <lineage>
        <taxon>Eukaryota</taxon>
        <taxon>Metazoa</taxon>
        <taxon>Chordata</taxon>
        <taxon>Craniata</taxon>
        <taxon>Vertebrata</taxon>
        <taxon>Euteleostomi</taxon>
        <taxon>Mammalia</taxon>
        <taxon>Eutheria</taxon>
        <taxon>Euarchontoglires</taxon>
        <taxon>Glires</taxon>
        <taxon>Rodentia</taxon>
        <taxon>Hystricomorpha</taxon>
        <taxon>Bathyergidae</taxon>
        <taxon>Heterocephalus</taxon>
    </lineage>
</organism>
<dbReference type="GO" id="GO:0042975">
    <property type="term" value="F:peroxisome proliferator activated receptor binding"/>
    <property type="evidence" value="ECO:0007669"/>
    <property type="project" value="TreeGrafter"/>
</dbReference>
<protein>
    <submittedName>
        <fullName evidence="11">Putative Polycomb group protein ASXL1</fullName>
    </submittedName>
</protein>
<feature type="region of interest" description="Disordered" evidence="8">
    <location>
        <begin position="79"/>
        <end position="132"/>
    </location>
</feature>
<evidence type="ECO:0000313" key="12">
    <source>
        <dbReference type="Proteomes" id="UP000006813"/>
    </source>
</evidence>
<name>G5BR12_HETGA</name>
<dbReference type="GO" id="GO:0035517">
    <property type="term" value="C:PR-DUB complex"/>
    <property type="evidence" value="ECO:0007669"/>
    <property type="project" value="TreeGrafter"/>
</dbReference>
<dbReference type="InterPro" id="IPR044867">
    <property type="entry name" value="DEUBAD_dom"/>
</dbReference>
<evidence type="ECO:0000256" key="3">
    <source>
        <dbReference type="ARBA" id="ARBA00022771"/>
    </source>
</evidence>
<sequence length="360" mass="39632">MFLQVLENYSDAPMTPKQILQVIETEGLKEMSGTSPLACLNAMLHSNSRGGEGLFYKLPGRISLFTLKKDALQWSRNTAAMEGEEPEDSADVESCGSNEASTVSGENDGFSGRHADGESGSPSSSSSGSLALGSAAIRGQAEVTRDPAPLLKGFRKPATGQMKRNRGEEIDFETPGSILVNTNLRALINSRTFHALPSHFQQQLLFLLPEVDRQVGTDGLLRLSSSALNNEFFTHAAQSWRERLADGEFTHEMQVRIRQEMEKEKKVEQWKEKFFEDYYGQRPEGQEATTVIERRPPLPSEGGVARVEVAAGPPMREVAEAAAVVMVVRPVVTLSPGEPRAPPESVRQIYSEHNYCRLVL</sequence>
<proteinExistence type="predicted"/>
<dbReference type="InParanoid" id="G5BR12"/>
<evidence type="ECO:0000256" key="4">
    <source>
        <dbReference type="ARBA" id="ARBA00022833"/>
    </source>
</evidence>
<evidence type="ECO:0000256" key="2">
    <source>
        <dbReference type="ARBA" id="ARBA00022723"/>
    </source>
</evidence>
<feature type="domain" description="DEUBAD" evidence="10">
    <location>
        <begin position="175"/>
        <end position="284"/>
    </location>
</feature>
<evidence type="ECO:0000256" key="1">
    <source>
        <dbReference type="ARBA" id="ARBA00004123"/>
    </source>
</evidence>
<keyword evidence="6" id="KW-0804">Transcription</keyword>
<dbReference type="Proteomes" id="UP000006813">
    <property type="component" value="Unassembled WGS sequence"/>
</dbReference>
<dbReference type="Pfam" id="PF05066">
    <property type="entry name" value="HARE-HTH"/>
    <property type="match status" value="1"/>
</dbReference>
<reference evidence="11 12" key="1">
    <citation type="journal article" date="2011" name="Nature">
        <title>Genome sequencing reveals insights into physiology and longevity of the naked mole rat.</title>
        <authorList>
            <person name="Kim E.B."/>
            <person name="Fang X."/>
            <person name="Fushan A.A."/>
            <person name="Huang Z."/>
            <person name="Lobanov A.V."/>
            <person name="Han L."/>
            <person name="Marino S.M."/>
            <person name="Sun X."/>
            <person name="Turanov A.A."/>
            <person name="Yang P."/>
            <person name="Yim S.H."/>
            <person name="Zhao X."/>
            <person name="Kasaikina M.V."/>
            <person name="Stoletzki N."/>
            <person name="Peng C."/>
            <person name="Polak P."/>
            <person name="Xiong Z."/>
            <person name="Kiezun A."/>
            <person name="Zhu Y."/>
            <person name="Chen Y."/>
            <person name="Kryukov G.V."/>
            <person name="Zhang Q."/>
            <person name="Peshkin L."/>
            <person name="Yang L."/>
            <person name="Bronson R.T."/>
            <person name="Buffenstein R."/>
            <person name="Wang B."/>
            <person name="Han C."/>
            <person name="Li Q."/>
            <person name="Chen L."/>
            <person name="Zhao W."/>
            <person name="Sunyaev S.R."/>
            <person name="Park T.J."/>
            <person name="Zhang G."/>
            <person name="Wang J."/>
            <person name="Gladyshev V.N."/>
        </authorList>
    </citation>
    <scope>NUCLEOTIDE SEQUENCE [LARGE SCALE GENOMIC DNA]</scope>
</reference>
<evidence type="ECO:0000256" key="8">
    <source>
        <dbReference type="SAM" id="MobiDB-lite"/>
    </source>
</evidence>
<evidence type="ECO:0000256" key="6">
    <source>
        <dbReference type="ARBA" id="ARBA00023163"/>
    </source>
</evidence>
<dbReference type="GO" id="GO:0008270">
    <property type="term" value="F:zinc ion binding"/>
    <property type="evidence" value="ECO:0007669"/>
    <property type="project" value="UniProtKB-KW"/>
</dbReference>
<dbReference type="eggNOG" id="ENOG502QWT2">
    <property type="taxonomic scope" value="Eukaryota"/>
</dbReference>
<evidence type="ECO:0000256" key="7">
    <source>
        <dbReference type="ARBA" id="ARBA00023242"/>
    </source>
</evidence>
<dbReference type="InterPro" id="IPR024811">
    <property type="entry name" value="ASX/ASX-like"/>
</dbReference>
<dbReference type="AlphaFoldDB" id="G5BR12"/>
<keyword evidence="7" id="KW-0539">Nucleus</keyword>
<keyword evidence="5" id="KW-0805">Transcription regulation</keyword>
<evidence type="ECO:0000259" key="10">
    <source>
        <dbReference type="PROSITE" id="PS51916"/>
    </source>
</evidence>
<feature type="compositionally biased region" description="Acidic residues" evidence="8">
    <location>
        <begin position="82"/>
        <end position="91"/>
    </location>
</feature>
<dbReference type="GO" id="GO:0045944">
    <property type="term" value="P:positive regulation of transcription by RNA polymerase II"/>
    <property type="evidence" value="ECO:0007669"/>
    <property type="project" value="TreeGrafter"/>
</dbReference>
<dbReference type="PANTHER" id="PTHR13578">
    <property type="entry name" value="ADDITIONAL SEX COMBS LIKE PROTEIN ASXL"/>
    <property type="match status" value="1"/>
</dbReference>
<feature type="domain" description="HTH HARE-type" evidence="9">
    <location>
        <begin position="1"/>
        <end position="70"/>
    </location>
</feature>